<dbReference type="EMBL" id="AJWY01013831">
    <property type="protein sequence ID" value="EKC45701.1"/>
    <property type="molecule type" value="Genomic_DNA"/>
</dbReference>
<dbReference type="Pfam" id="PF14198">
    <property type="entry name" value="TnpV"/>
    <property type="match status" value="1"/>
</dbReference>
<name>K1SE55_9ZZZZ</name>
<comment type="caution">
    <text evidence="1">The sequence shown here is derived from an EMBL/GenBank/DDBJ whole genome shotgun (WGS) entry which is preliminary data.</text>
</comment>
<sequence length="126" mass="14724">MANTIFEQTGGTYTQVGDYMLPDLLPAEEEKEVNIGVWAMRHKRYLKQHHKVLYYNLLTSGKLNSYLADIEQQAQNLFSRLVKDLAEKENVTEELKATDMMLWVQKMNNIRNRATEKVNADIIYKI</sequence>
<gene>
    <name evidence="1" type="ORF">LEA_20132</name>
</gene>
<proteinExistence type="predicted"/>
<accession>K1SE55</accession>
<dbReference type="AlphaFoldDB" id="K1SE55"/>
<protein>
    <submittedName>
        <fullName evidence="1">TnpV protein</fullName>
    </submittedName>
</protein>
<reference evidence="1" key="1">
    <citation type="journal article" date="2013" name="Environ. Microbiol.">
        <title>Microbiota from the distal guts of lean and obese adolescents exhibit partial functional redundancy besides clear differences in community structure.</title>
        <authorList>
            <person name="Ferrer M."/>
            <person name="Ruiz A."/>
            <person name="Lanza F."/>
            <person name="Haange S.B."/>
            <person name="Oberbach A."/>
            <person name="Till H."/>
            <person name="Bargiela R."/>
            <person name="Campoy C."/>
            <person name="Segura M.T."/>
            <person name="Richter M."/>
            <person name="von Bergen M."/>
            <person name="Seifert J."/>
            <person name="Suarez A."/>
        </authorList>
    </citation>
    <scope>NUCLEOTIDE SEQUENCE</scope>
</reference>
<evidence type="ECO:0000313" key="1">
    <source>
        <dbReference type="EMBL" id="EKC45701.1"/>
    </source>
</evidence>
<dbReference type="InterPro" id="IPR026989">
    <property type="entry name" value="TnpV"/>
</dbReference>
<organism evidence="1">
    <name type="scientific">human gut metagenome</name>
    <dbReference type="NCBI Taxonomy" id="408170"/>
    <lineage>
        <taxon>unclassified sequences</taxon>
        <taxon>metagenomes</taxon>
        <taxon>organismal metagenomes</taxon>
    </lineage>
</organism>